<keyword evidence="2" id="KW-0812">Transmembrane</keyword>
<feature type="region of interest" description="Disordered" evidence="1">
    <location>
        <begin position="41"/>
        <end position="69"/>
    </location>
</feature>
<reference evidence="3 4" key="1">
    <citation type="journal article" date="2018" name="Cell">
        <title>The Chara Genome: Secondary Complexity and Implications for Plant Terrestrialization.</title>
        <authorList>
            <person name="Nishiyama T."/>
            <person name="Sakayama H."/>
            <person name="Vries J.D."/>
            <person name="Buschmann H."/>
            <person name="Saint-Marcoux D."/>
            <person name="Ullrich K.K."/>
            <person name="Haas F.B."/>
            <person name="Vanderstraeten L."/>
            <person name="Becker D."/>
            <person name="Lang D."/>
            <person name="Vosolsobe S."/>
            <person name="Rombauts S."/>
            <person name="Wilhelmsson P.K.I."/>
            <person name="Janitza P."/>
            <person name="Kern R."/>
            <person name="Heyl A."/>
            <person name="Rumpler F."/>
            <person name="Villalobos L.I.A.C."/>
            <person name="Clay J.M."/>
            <person name="Skokan R."/>
            <person name="Toyoda A."/>
            <person name="Suzuki Y."/>
            <person name="Kagoshima H."/>
            <person name="Schijlen E."/>
            <person name="Tajeshwar N."/>
            <person name="Catarino B."/>
            <person name="Hetherington A.J."/>
            <person name="Saltykova A."/>
            <person name="Bonnot C."/>
            <person name="Breuninger H."/>
            <person name="Symeonidi A."/>
            <person name="Radhakrishnan G.V."/>
            <person name="Van Nieuwerburgh F."/>
            <person name="Deforce D."/>
            <person name="Chang C."/>
            <person name="Karol K.G."/>
            <person name="Hedrich R."/>
            <person name="Ulvskov P."/>
            <person name="Glockner G."/>
            <person name="Delwiche C.F."/>
            <person name="Petrasek J."/>
            <person name="Van de Peer Y."/>
            <person name="Friml J."/>
            <person name="Beilby M."/>
            <person name="Dolan L."/>
            <person name="Kohara Y."/>
            <person name="Sugano S."/>
            <person name="Fujiyama A."/>
            <person name="Delaux P.-M."/>
            <person name="Quint M."/>
            <person name="TheiBen G."/>
            <person name="Hagemann M."/>
            <person name="Harholt J."/>
            <person name="Dunand C."/>
            <person name="Zachgo S."/>
            <person name="Langdale J."/>
            <person name="Maumus F."/>
            <person name="Straeten D.V.D."/>
            <person name="Gould S.B."/>
            <person name="Rensing S.A."/>
        </authorList>
    </citation>
    <scope>NUCLEOTIDE SEQUENCE [LARGE SCALE GENOMIC DNA]</scope>
    <source>
        <strain evidence="3 4">S276</strain>
    </source>
</reference>
<dbReference type="Gramene" id="GBG89972">
    <property type="protein sequence ID" value="GBG89972"/>
    <property type="gene ID" value="CBR_g50062"/>
</dbReference>
<name>A0A388M677_CHABU</name>
<keyword evidence="2" id="KW-1133">Transmembrane helix</keyword>
<evidence type="ECO:0000313" key="4">
    <source>
        <dbReference type="Proteomes" id="UP000265515"/>
    </source>
</evidence>
<comment type="caution">
    <text evidence="3">The sequence shown here is derived from an EMBL/GenBank/DDBJ whole genome shotgun (WGS) entry which is preliminary data.</text>
</comment>
<accession>A0A388M677</accession>
<organism evidence="3 4">
    <name type="scientific">Chara braunii</name>
    <name type="common">Braun's stonewort</name>
    <dbReference type="NCBI Taxonomy" id="69332"/>
    <lineage>
        <taxon>Eukaryota</taxon>
        <taxon>Viridiplantae</taxon>
        <taxon>Streptophyta</taxon>
        <taxon>Charophyceae</taxon>
        <taxon>Charales</taxon>
        <taxon>Characeae</taxon>
        <taxon>Chara</taxon>
    </lineage>
</organism>
<sequence>MERRRQLGTLSPLARVQVMAFMVGSIVLSLAAMPQVRAGKGGVGGGDAQAERRSLFGPKGGQSLRSDTNPERQLRAAMADGTTSLYELTADVTLTSSLPPLSKDFAVTGKCTGMGCVINGGGKFRSFVAQSASLSLSGLDLVGMKTVGKSVNAFEYDTSGGAVYVRDGVLTVKNCVFRGNKAKKVMGGGAIAMLDTRFLISDSELTGNSVDGSGGAIAALEYVHVESALELRCPFQLHLHLPHPHPFILILTDRHPGGSVTGELRRTKLSGNKAGYYGGATNFSEAGAKIKECEFSGNHAGKNGGELLLSEAGGTVIASSRFER</sequence>
<protein>
    <recommendedName>
        <fullName evidence="5">Right handed beta helix domain-containing protein</fullName>
    </recommendedName>
</protein>
<evidence type="ECO:0000313" key="3">
    <source>
        <dbReference type="EMBL" id="GBG89972.1"/>
    </source>
</evidence>
<dbReference type="AlphaFoldDB" id="A0A388M677"/>
<evidence type="ECO:0000256" key="1">
    <source>
        <dbReference type="SAM" id="MobiDB-lite"/>
    </source>
</evidence>
<evidence type="ECO:0008006" key="5">
    <source>
        <dbReference type="Google" id="ProtNLM"/>
    </source>
</evidence>
<keyword evidence="4" id="KW-1185">Reference proteome</keyword>
<dbReference type="EMBL" id="BFEA01000776">
    <property type="protein sequence ID" value="GBG89972.1"/>
    <property type="molecule type" value="Genomic_DNA"/>
</dbReference>
<keyword evidence="2" id="KW-0472">Membrane</keyword>
<feature type="transmembrane region" description="Helical" evidence="2">
    <location>
        <begin position="12"/>
        <end position="33"/>
    </location>
</feature>
<gene>
    <name evidence="3" type="ORF">CBR_g50062</name>
</gene>
<proteinExistence type="predicted"/>
<dbReference type="SUPFAM" id="SSF51126">
    <property type="entry name" value="Pectin lyase-like"/>
    <property type="match status" value="1"/>
</dbReference>
<evidence type="ECO:0000256" key="2">
    <source>
        <dbReference type="SAM" id="Phobius"/>
    </source>
</evidence>
<dbReference type="InterPro" id="IPR011050">
    <property type="entry name" value="Pectin_lyase_fold/virulence"/>
</dbReference>
<dbReference type="Proteomes" id="UP000265515">
    <property type="component" value="Unassembled WGS sequence"/>
</dbReference>